<gene>
    <name evidence="1" type="ORF">SAMN02745121_07946</name>
</gene>
<protein>
    <submittedName>
        <fullName evidence="1">Uncharacterized protein</fullName>
    </submittedName>
</protein>
<dbReference type="EMBL" id="FOMX01000042">
    <property type="protein sequence ID" value="SFF28677.1"/>
    <property type="molecule type" value="Genomic_DNA"/>
</dbReference>
<dbReference type="RefSeq" id="WP_096328524.1">
    <property type="nucleotide sequence ID" value="NZ_FOMX01000042.1"/>
</dbReference>
<sequence length="73" mass="8294">MPTFLRVVDPEQPVCRHLRTKAMHVYGRDTPDAFSTSRSSHYHCLRTQFVTGPDGDLSVPERCAAGRECFEAR</sequence>
<reference evidence="2" key="1">
    <citation type="submission" date="2016-10" db="EMBL/GenBank/DDBJ databases">
        <authorList>
            <person name="Varghese N."/>
            <person name="Submissions S."/>
        </authorList>
    </citation>
    <scope>NUCLEOTIDE SEQUENCE [LARGE SCALE GENOMIC DNA]</scope>
    <source>
        <strain evidence="2">ATCC 25963</strain>
    </source>
</reference>
<organism evidence="1 2">
    <name type="scientific">Nannocystis exedens</name>
    <dbReference type="NCBI Taxonomy" id="54"/>
    <lineage>
        <taxon>Bacteria</taxon>
        <taxon>Pseudomonadati</taxon>
        <taxon>Myxococcota</taxon>
        <taxon>Polyangia</taxon>
        <taxon>Nannocystales</taxon>
        <taxon>Nannocystaceae</taxon>
        <taxon>Nannocystis</taxon>
    </lineage>
</organism>
<dbReference type="AlphaFoldDB" id="A0A1I2HIG1"/>
<dbReference type="STRING" id="54.SAMN02745121_07946"/>
<keyword evidence="2" id="KW-1185">Reference proteome</keyword>
<dbReference type="Proteomes" id="UP000199400">
    <property type="component" value="Unassembled WGS sequence"/>
</dbReference>
<dbReference type="OrthoDB" id="5518362at2"/>
<evidence type="ECO:0000313" key="1">
    <source>
        <dbReference type="EMBL" id="SFF28677.1"/>
    </source>
</evidence>
<accession>A0A1I2HIG1</accession>
<name>A0A1I2HIG1_9BACT</name>
<evidence type="ECO:0000313" key="2">
    <source>
        <dbReference type="Proteomes" id="UP000199400"/>
    </source>
</evidence>
<proteinExistence type="predicted"/>